<keyword evidence="2" id="KW-1185">Reference proteome</keyword>
<proteinExistence type="predicted"/>
<sequence length="57" mass="6604">HLRTPAIFNRCAAYQTPHRQCLPPRRPPGFNLVQKRARLPPDSLISKITLKVVVFHF</sequence>
<evidence type="ECO:0000313" key="2">
    <source>
        <dbReference type="Proteomes" id="UP000596661"/>
    </source>
</evidence>
<dbReference type="AlphaFoldDB" id="A0A803QSQ4"/>
<dbReference type="Gramene" id="evm.model.ctgX75.6">
    <property type="protein sequence ID" value="cds.evm.model.ctgX75.6"/>
    <property type="gene ID" value="evm.TU.ctgX75.6"/>
</dbReference>
<dbReference type="EnsemblPlants" id="evm.model.ctgX75.6">
    <property type="protein sequence ID" value="cds.evm.model.ctgX75.6"/>
    <property type="gene ID" value="evm.TU.ctgX75.6"/>
</dbReference>
<organism evidence="1 2">
    <name type="scientific">Cannabis sativa</name>
    <name type="common">Hemp</name>
    <name type="synonym">Marijuana</name>
    <dbReference type="NCBI Taxonomy" id="3483"/>
    <lineage>
        <taxon>Eukaryota</taxon>
        <taxon>Viridiplantae</taxon>
        <taxon>Streptophyta</taxon>
        <taxon>Embryophyta</taxon>
        <taxon>Tracheophyta</taxon>
        <taxon>Spermatophyta</taxon>
        <taxon>Magnoliopsida</taxon>
        <taxon>eudicotyledons</taxon>
        <taxon>Gunneridae</taxon>
        <taxon>Pentapetalae</taxon>
        <taxon>rosids</taxon>
        <taxon>fabids</taxon>
        <taxon>Rosales</taxon>
        <taxon>Cannabaceae</taxon>
        <taxon>Cannabis</taxon>
    </lineage>
</organism>
<protein>
    <submittedName>
        <fullName evidence="1">Uncharacterized protein</fullName>
    </submittedName>
</protein>
<dbReference type="Proteomes" id="UP000596661">
    <property type="component" value="Unassembled WGS sequence"/>
</dbReference>
<accession>A0A803QSQ4</accession>
<name>A0A803QSQ4_CANSA</name>
<evidence type="ECO:0000313" key="1">
    <source>
        <dbReference type="EnsemblPlants" id="cds.evm.model.ctgX75.6"/>
    </source>
</evidence>
<reference evidence="1" key="1">
    <citation type="submission" date="2021-03" db="UniProtKB">
        <authorList>
            <consortium name="EnsemblPlants"/>
        </authorList>
    </citation>
    <scope>IDENTIFICATION</scope>
</reference>